<name>A0A2H1KZZ9_9MICO</name>
<protein>
    <submittedName>
        <fullName evidence="3">Peptidase family M28</fullName>
    </submittedName>
</protein>
<feature type="domain" description="Peptidase M28" evidence="2">
    <location>
        <begin position="13"/>
        <end position="146"/>
    </location>
</feature>
<dbReference type="Pfam" id="PF04389">
    <property type="entry name" value="Peptidase_M28"/>
    <property type="match status" value="1"/>
</dbReference>
<dbReference type="Gene3D" id="3.40.630.10">
    <property type="entry name" value="Zn peptidases"/>
    <property type="match status" value="1"/>
</dbReference>
<feature type="region of interest" description="Disordered" evidence="1">
    <location>
        <begin position="108"/>
        <end position="128"/>
    </location>
</feature>
<sequence length="193" mass="20771">MGSEPPPDPGRFKLDRITAYINIDMIASPNYVIAVYNARESDPGPAVPDGSVAIMDVLTDYFDAREQRWSTTHWNFASDQMAFIEEDVAVGGLFTGSSESKSRKDAALFGGTAGQPRDPNYHTSGDDISNINEEALNIMTDAISHAADRLAQDGLTPSGNTDDEQDDHRSSSSSNHDQGQLTDAAPTPARAPL</sequence>
<accession>A0A2H1KZZ9</accession>
<feature type="region of interest" description="Disordered" evidence="1">
    <location>
        <begin position="149"/>
        <end position="193"/>
    </location>
</feature>
<dbReference type="RefSeq" id="WP_233430565.1">
    <property type="nucleotide sequence ID" value="NZ_FXZD01000026.1"/>
</dbReference>
<dbReference type="AlphaFoldDB" id="A0A2H1KZZ9"/>
<gene>
    <name evidence="3" type="ORF">BANT918_03360</name>
</gene>
<dbReference type="SUPFAM" id="SSF53187">
    <property type="entry name" value="Zn-dependent exopeptidases"/>
    <property type="match status" value="1"/>
</dbReference>
<organism evidence="3 4">
    <name type="scientific">Brevibacterium antiquum CNRZ 918</name>
    <dbReference type="NCBI Taxonomy" id="1255637"/>
    <lineage>
        <taxon>Bacteria</taxon>
        <taxon>Bacillati</taxon>
        <taxon>Actinomycetota</taxon>
        <taxon>Actinomycetes</taxon>
        <taxon>Micrococcales</taxon>
        <taxon>Brevibacteriaceae</taxon>
        <taxon>Brevibacterium</taxon>
    </lineage>
</organism>
<evidence type="ECO:0000256" key="1">
    <source>
        <dbReference type="SAM" id="MobiDB-lite"/>
    </source>
</evidence>
<reference evidence="3 4" key="1">
    <citation type="submission" date="2017-03" db="EMBL/GenBank/DDBJ databases">
        <authorList>
            <person name="Afonso C.L."/>
            <person name="Miller P.J."/>
            <person name="Scott M.A."/>
            <person name="Spackman E."/>
            <person name="Goraichik I."/>
            <person name="Dimitrov K.M."/>
            <person name="Suarez D.L."/>
            <person name="Swayne D.E."/>
        </authorList>
    </citation>
    <scope>NUCLEOTIDE SEQUENCE [LARGE SCALE GENOMIC DNA]</scope>
    <source>
        <strain evidence="3 4">CNRZ 918</strain>
    </source>
</reference>
<dbReference type="Proteomes" id="UP000234433">
    <property type="component" value="Unassembled WGS sequence"/>
</dbReference>
<evidence type="ECO:0000313" key="4">
    <source>
        <dbReference type="Proteomes" id="UP000234433"/>
    </source>
</evidence>
<evidence type="ECO:0000313" key="3">
    <source>
        <dbReference type="EMBL" id="SMY05320.1"/>
    </source>
</evidence>
<proteinExistence type="predicted"/>
<dbReference type="EMBL" id="FXZD01000026">
    <property type="protein sequence ID" value="SMY05320.1"/>
    <property type="molecule type" value="Genomic_DNA"/>
</dbReference>
<evidence type="ECO:0000259" key="2">
    <source>
        <dbReference type="Pfam" id="PF04389"/>
    </source>
</evidence>
<dbReference type="InterPro" id="IPR007484">
    <property type="entry name" value="Peptidase_M28"/>
</dbReference>